<feature type="transmembrane region" description="Helical" evidence="1">
    <location>
        <begin position="96"/>
        <end position="119"/>
    </location>
</feature>
<dbReference type="EMBL" id="SHNN01000002">
    <property type="protein sequence ID" value="MCX2981735.1"/>
    <property type="molecule type" value="Genomic_DNA"/>
</dbReference>
<evidence type="ECO:0000256" key="1">
    <source>
        <dbReference type="SAM" id="Phobius"/>
    </source>
</evidence>
<organism evidence="2 3">
    <name type="scientific">Candidatus Litorirhabdus singularis</name>
    <dbReference type="NCBI Taxonomy" id="2518993"/>
    <lineage>
        <taxon>Bacteria</taxon>
        <taxon>Pseudomonadati</taxon>
        <taxon>Pseudomonadota</taxon>
        <taxon>Gammaproteobacteria</taxon>
        <taxon>Cellvibrionales</taxon>
        <taxon>Halieaceae</taxon>
        <taxon>Candidatus Litorirhabdus</taxon>
    </lineage>
</organism>
<protein>
    <recommendedName>
        <fullName evidence="4">ABC transporter permease</fullName>
    </recommendedName>
</protein>
<dbReference type="RefSeq" id="WP_279245732.1">
    <property type="nucleotide sequence ID" value="NZ_SHNN01000002.1"/>
</dbReference>
<feature type="transmembrane region" description="Helical" evidence="1">
    <location>
        <begin position="204"/>
        <end position="223"/>
    </location>
</feature>
<name>A0ABT3THP8_9GAMM</name>
<keyword evidence="1" id="KW-0472">Membrane</keyword>
<evidence type="ECO:0000313" key="3">
    <source>
        <dbReference type="Proteomes" id="UP001143362"/>
    </source>
</evidence>
<dbReference type="Proteomes" id="UP001143362">
    <property type="component" value="Unassembled WGS sequence"/>
</dbReference>
<feature type="transmembrane region" description="Helical" evidence="1">
    <location>
        <begin position="283"/>
        <end position="303"/>
    </location>
</feature>
<proteinExistence type="predicted"/>
<evidence type="ECO:0008006" key="4">
    <source>
        <dbReference type="Google" id="ProtNLM"/>
    </source>
</evidence>
<comment type="caution">
    <text evidence="2">The sequence shown here is derived from an EMBL/GenBank/DDBJ whole genome shotgun (WGS) entry which is preliminary data.</text>
</comment>
<evidence type="ECO:0000313" key="2">
    <source>
        <dbReference type="EMBL" id="MCX2981735.1"/>
    </source>
</evidence>
<feature type="transmembrane region" description="Helical" evidence="1">
    <location>
        <begin position="235"/>
        <end position="263"/>
    </location>
</feature>
<reference evidence="2" key="1">
    <citation type="submission" date="2019-02" db="EMBL/GenBank/DDBJ databases">
        <authorList>
            <person name="Li S.-H."/>
        </authorList>
    </citation>
    <scope>NUCLEOTIDE SEQUENCE</scope>
    <source>
        <strain evidence="2">IMCC14734</strain>
    </source>
</reference>
<feature type="transmembrane region" description="Helical" evidence="1">
    <location>
        <begin position="140"/>
        <end position="170"/>
    </location>
</feature>
<accession>A0ABT3THP8</accession>
<gene>
    <name evidence="2" type="ORF">EYC98_12785</name>
</gene>
<sequence length="310" mass="32807">MLLITPAILVLAQVLIVLLGMFAAEQILTTNLDKVGAWVSSSGNNVSISVTVDQPIEVGNSAAVGKQPLPGATGPVGGQLGGAPDAGSLLTVLLPLVHLLFVWVLILISTIYLLGTLYNDRRDRSILFFKSMPVAEWQELGSKLLVAVLLAPAIYLFASCLSQGMLWLLLGTGDQPMDSGSVVGSVTVAGAEPFSLLQLWSQQGLALLTGLLWVVPFYMWLLLASAAASRSPVLIAILVPIALIVVERVVLGSSYSSALGQLYLPQFSPVSDDSGGVQPSPGLQWLVAGWVAAAVMFAVTAWLRKFRFEL</sequence>
<keyword evidence="3" id="KW-1185">Reference proteome</keyword>
<keyword evidence="1" id="KW-1133">Transmembrane helix</keyword>
<keyword evidence="1" id="KW-0812">Transmembrane</keyword>